<feature type="domain" description="Methyltransferase" evidence="1">
    <location>
        <begin position="170"/>
        <end position="281"/>
    </location>
</feature>
<evidence type="ECO:0000259" key="2">
    <source>
        <dbReference type="Pfam" id="PF21320"/>
    </source>
</evidence>
<dbReference type="Gene3D" id="1.10.10.10">
    <property type="entry name" value="Winged helix-like DNA-binding domain superfamily/Winged helix DNA-binding domain"/>
    <property type="match status" value="1"/>
</dbReference>
<dbReference type="GO" id="GO:0032259">
    <property type="term" value="P:methylation"/>
    <property type="evidence" value="ECO:0007669"/>
    <property type="project" value="UniProtKB-KW"/>
</dbReference>
<dbReference type="PANTHER" id="PTHR45128:SF2">
    <property type="entry name" value="METHYLTRANSFERASE DOMAIN-CONTAINING PROTEIN"/>
    <property type="match status" value="1"/>
</dbReference>
<dbReference type="InterPro" id="IPR036388">
    <property type="entry name" value="WH-like_DNA-bd_sf"/>
</dbReference>
<evidence type="ECO:0000313" key="4">
    <source>
        <dbReference type="Proteomes" id="UP000245697"/>
    </source>
</evidence>
<dbReference type="InterPro" id="IPR036390">
    <property type="entry name" value="WH_DNA-bd_sf"/>
</dbReference>
<dbReference type="InterPro" id="IPR029063">
    <property type="entry name" value="SAM-dependent_MTases_sf"/>
</dbReference>
<dbReference type="Proteomes" id="UP000245697">
    <property type="component" value="Unassembled WGS sequence"/>
</dbReference>
<dbReference type="Pfam" id="PF21320">
    <property type="entry name" value="WHD_Rv2258c"/>
    <property type="match status" value="1"/>
</dbReference>
<dbReference type="PANTHER" id="PTHR45128">
    <property type="entry name" value="METHYLTRANSFERASE TYPE 11"/>
    <property type="match status" value="1"/>
</dbReference>
<dbReference type="SUPFAM" id="SSF53335">
    <property type="entry name" value="S-adenosyl-L-methionine-dependent methyltransferases"/>
    <property type="match status" value="1"/>
</dbReference>
<proteinExistence type="predicted"/>
<dbReference type="InterPro" id="IPR048711">
    <property type="entry name" value="WHD_Rv2258c"/>
</dbReference>
<dbReference type="Gene3D" id="3.40.50.150">
    <property type="entry name" value="Vaccinia Virus protein VP39"/>
    <property type="match status" value="1"/>
</dbReference>
<dbReference type="EMBL" id="QGGR01000002">
    <property type="protein sequence ID" value="PWK51430.1"/>
    <property type="molecule type" value="Genomic_DNA"/>
</dbReference>
<accession>A0A316FUZ5</accession>
<reference evidence="3 4" key="1">
    <citation type="submission" date="2018-05" db="EMBL/GenBank/DDBJ databases">
        <title>Genomic Encyclopedia of Archaeal and Bacterial Type Strains, Phase II (KMG-II): from individual species to whole genera.</title>
        <authorList>
            <person name="Goeker M."/>
        </authorList>
    </citation>
    <scope>NUCLEOTIDE SEQUENCE [LARGE SCALE GENOMIC DNA]</scope>
    <source>
        <strain evidence="3 4">DSM 45184</strain>
    </source>
</reference>
<keyword evidence="4" id="KW-1185">Reference proteome</keyword>
<keyword evidence="3" id="KW-0489">Methyltransferase</keyword>
<protein>
    <submittedName>
        <fullName evidence="3">Methyltransferase family protein</fullName>
    </submittedName>
</protein>
<comment type="caution">
    <text evidence="3">The sequence shown here is derived from an EMBL/GenBank/DDBJ whole genome shotgun (WGS) entry which is preliminary data.</text>
</comment>
<dbReference type="RefSeq" id="WP_109589908.1">
    <property type="nucleotide sequence ID" value="NZ_BONA01000001.1"/>
</dbReference>
<name>A0A316FUZ5_9ACTN</name>
<dbReference type="CDD" id="cd02440">
    <property type="entry name" value="AdoMet_MTases"/>
    <property type="match status" value="1"/>
</dbReference>
<dbReference type="InterPro" id="IPR025714">
    <property type="entry name" value="Methyltranfer_dom"/>
</dbReference>
<dbReference type="Pfam" id="PF13847">
    <property type="entry name" value="Methyltransf_31"/>
    <property type="match status" value="1"/>
</dbReference>
<sequence length="348" mass="36722">MTSPALASTLTERLFGALLGTAELLTVQLGRELGLYTALRAGPHDPAGLAAAAGIDERYAREWLEQQAAAGFLTADAGTFALAPGVTEVLLDEDGPDYAGAAAEFALGAALLTPAVIGAFRTGAGVPYAEYRHIRHGIAGFNRPMFTHLLTGEWLPAVPEIDRRLRDLPGAAVLDLGCGMGHSSVAMARAYPAITVRGVDLDEDSITEARRVAAAAGVADRVTFTTGDAAATGGTYDLITIFEALHDMGDPVGVLRNARGLLTDGGSVFVADERVADEFTAPAGEVERLQYAFSVLHCLPATRAENPVVANGTVLRAPTLIGWARDAGYTAPEVLTVENDFWRFYRLR</sequence>
<dbReference type="GO" id="GO:0008168">
    <property type="term" value="F:methyltransferase activity"/>
    <property type="evidence" value="ECO:0007669"/>
    <property type="project" value="UniProtKB-KW"/>
</dbReference>
<dbReference type="SUPFAM" id="SSF46785">
    <property type="entry name" value="Winged helix' DNA-binding domain"/>
    <property type="match status" value="1"/>
</dbReference>
<feature type="domain" description="S-adenosylmethionine-dependent methyltransferase Rv2258c-like winged HTH" evidence="2">
    <location>
        <begin position="25"/>
        <end position="77"/>
    </location>
</feature>
<dbReference type="AlphaFoldDB" id="A0A316FUZ5"/>
<keyword evidence="3" id="KW-0808">Transferase</keyword>
<organism evidence="3 4">
    <name type="scientific">Actinoplanes xinjiangensis</name>
    <dbReference type="NCBI Taxonomy" id="512350"/>
    <lineage>
        <taxon>Bacteria</taxon>
        <taxon>Bacillati</taxon>
        <taxon>Actinomycetota</taxon>
        <taxon>Actinomycetes</taxon>
        <taxon>Micromonosporales</taxon>
        <taxon>Micromonosporaceae</taxon>
        <taxon>Actinoplanes</taxon>
    </lineage>
</organism>
<evidence type="ECO:0000259" key="1">
    <source>
        <dbReference type="Pfam" id="PF13847"/>
    </source>
</evidence>
<dbReference type="OrthoDB" id="9801363at2"/>
<dbReference type="InterPro" id="IPR053173">
    <property type="entry name" value="SAM-binding_MTase"/>
</dbReference>
<gene>
    <name evidence="3" type="ORF">BC793_102459</name>
</gene>
<evidence type="ECO:0000313" key="3">
    <source>
        <dbReference type="EMBL" id="PWK51430.1"/>
    </source>
</evidence>